<feature type="compositionally biased region" description="Polar residues" evidence="1">
    <location>
        <begin position="648"/>
        <end position="663"/>
    </location>
</feature>
<gene>
    <name evidence="2" type="ORF">K444DRAFT_670739</name>
</gene>
<dbReference type="RefSeq" id="XP_024726860.1">
    <property type="nucleotide sequence ID" value="XM_024887662.1"/>
</dbReference>
<evidence type="ECO:0000313" key="2">
    <source>
        <dbReference type="EMBL" id="PMD49956.1"/>
    </source>
</evidence>
<dbReference type="CDD" id="cd00303">
    <property type="entry name" value="retropepsin_like"/>
    <property type="match status" value="2"/>
</dbReference>
<name>A0A2J6SGQ3_9HELO</name>
<dbReference type="InParanoid" id="A0A2J6SGQ3"/>
<dbReference type="GeneID" id="36595738"/>
<proteinExistence type="predicted"/>
<organism evidence="2 3">
    <name type="scientific">Hyaloscypha bicolor E</name>
    <dbReference type="NCBI Taxonomy" id="1095630"/>
    <lineage>
        <taxon>Eukaryota</taxon>
        <taxon>Fungi</taxon>
        <taxon>Dikarya</taxon>
        <taxon>Ascomycota</taxon>
        <taxon>Pezizomycotina</taxon>
        <taxon>Leotiomycetes</taxon>
        <taxon>Helotiales</taxon>
        <taxon>Hyaloscyphaceae</taxon>
        <taxon>Hyaloscypha</taxon>
        <taxon>Hyaloscypha bicolor</taxon>
    </lineage>
</organism>
<sequence>MAGVIAAEAGEAGSIRIPYSHTVQNSREEKYTHKQRKNLRRIQLERRLAPLPLDPRSFLIHNEDKDFDNLLRGIQGNADRPQSLPDSVENLETSSQAHQSFSRTLKTQKDPIESNSRPPVVQQSAELYNIQRGFDMANRTVSIIASAKPLCTSVLGTARDKEDTVQKAAITQVTRTRSDERRQSNTANEKVEQRRTGTVRRARKVPKFAFEPMRKKNENKSEGKVRDPDTKVDHRPTALEFERGGVAAVEAQGVFEKSGKVAAIDKEGGEQTSSNSDLKTQSRAGSSETGKKVMTGAGTGSTQPTKRTPRKLKMELPMILMGETIPSTADSGSEENIISNEVILALGLIIDDAPQHQREFRMGNNRIVIALGRIVVACTFARDQSVQLQCCFYVFQTLIAPLIMGMAFLDETETLTKNKHRLQPRNAPLQGPLVCASLNNPRRRLRCFVVPEGVRYVDRAEKQKCKTLVNADTGSELDLVSLDFCMRRNLGIRRLDEGYSEIQFADGSIGSLVGQVKLRVPIGRWTGDVLGRTFYVFPDLTCDMLFGEEFLDEFDAFDTYRDTVYLEDDLEIAQVSTIVWLRAYERLLLWPLQSRRQNSHNDTLGPEMKSSEVVLDAESGVTATTAQSDGDQNVENSRSGLEEVSPQPAGTQSDGGQNVENSGSGLGEVFPQPAATQSTKSPHSRDLLNTPSGAASVSKKMSIVKSVYNWLLAARRRAVHRLRHPPPLATNSEPDLDAQIDELDARENRRREEVKRMIESLPPQEKANATELEVEKGTAFYRDRGNLICLRDKYKVNSVSQRAS</sequence>
<feature type="compositionally biased region" description="Polar residues" evidence="1">
    <location>
        <begin position="270"/>
        <end position="288"/>
    </location>
</feature>
<feature type="compositionally biased region" description="Basic and acidic residues" evidence="1">
    <location>
        <begin position="176"/>
        <end position="195"/>
    </location>
</feature>
<dbReference type="Gene3D" id="2.40.70.10">
    <property type="entry name" value="Acid Proteases"/>
    <property type="match status" value="1"/>
</dbReference>
<feature type="compositionally biased region" description="Basic residues" evidence="1">
    <location>
        <begin position="197"/>
        <end position="206"/>
    </location>
</feature>
<dbReference type="InterPro" id="IPR021109">
    <property type="entry name" value="Peptidase_aspartic_dom_sf"/>
</dbReference>
<feature type="region of interest" description="Disordered" evidence="1">
    <location>
        <begin position="172"/>
        <end position="239"/>
    </location>
</feature>
<feature type="compositionally biased region" description="Polar residues" evidence="1">
    <location>
        <begin position="621"/>
        <end position="639"/>
    </location>
</feature>
<accession>A0A2J6SGQ3</accession>
<dbReference type="AlphaFoldDB" id="A0A2J6SGQ3"/>
<evidence type="ECO:0000313" key="3">
    <source>
        <dbReference type="Proteomes" id="UP000235371"/>
    </source>
</evidence>
<feature type="compositionally biased region" description="Basic and acidic residues" evidence="1">
    <location>
        <begin position="212"/>
        <end position="239"/>
    </location>
</feature>
<feature type="region of interest" description="Disordered" evidence="1">
    <location>
        <begin position="265"/>
        <end position="309"/>
    </location>
</feature>
<feature type="compositionally biased region" description="Polar residues" evidence="1">
    <location>
        <begin position="90"/>
        <end position="105"/>
    </location>
</feature>
<feature type="region of interest" description="Disordered" evidence="1">
    <location>
        <begin position="621"/>
        <end position="698"/>
    </location>
</feature>
<evidence type="ECO:0000256" key="1">
    <source>
        <dbReference type="SAM" id="MobiDB-lite"/>
    </source>
</evidence>
<feature type="compositionally biased region" description="Polar residues" evidence="1">
    <location>
        <begin position="674"/>
        <end position="695"/>
    </location>
</feature>
<feature type="region of interest" description="Disordered" evidence="1">
    <location>
        <begin position="73"/>
        <end position="121"/>
    </location>
</feature>
<reference evidence="2 3" key="1">
    <citation type="submission" date="2016-04" db="EMBL/GenBank/DDBJ databases">
        <title>A degradative enzymes factory behind the ericoid mycorrhizal symbiosis.</title>
        <authorList>
            <consortium name="DOE Joint Genome Institute"/>
            <person name="Martino E."/>
            <person name="Morin E."/>
            <person name="Grelet G."/>
            <person name="Kuo A."/>
            <person name="Kohler A."/>
            <person name="Daghino S."/>
            <person name="Barry K."/>
            <person name="Choi C."/>
            <person name="Cichocki N."/>
            <person name="Clum A."/>
            <person name="Copeland A."/>
            <person name="Hainaut M."/>
            <person name="Haridas S."/>
            <person name="Labutti K."/>
            <person name="Lindquist E."/>
            <person name="Lipzen A."/>
            <person name="Khouja H.-R."/>
            <person name="Murat C."/>
            <person name="Ohm R."/>
            <person name="Olson A."/>
            <person name="Spatafora J."/>
            <person name="Veneault-Fourrey C."/>
            <person name="Henrissat B."/>
            <person name="Grigoriev I."/>
            <person name="Martin F."/>
            <person name="Perotto S."/>
        </authorList>
    </citation>
    <scope>NUCLEOTIDE SEQUENCE [LARGE SCALE GENOMIC DNA]</scope>
    <source>
        <strain evidence="2 3">E</strain>
    </source>
</reference>
<dbReference type="Proteomes" id="UP000235371">
    <property type="component" value="Unassembled WGS sequence"/>
</dbReference>
<protein>
    <submittedName>
        <fullName evidence="2">Uncharacterized protein</fullName>
    </submittedName>
</protein>
<dbReference type="EMBL" id="KZ613919">
    <property type="protein sequence ID" value="PMD49956.1"/>
    <property type="molecule type" value="Genomic_DNA"/>
</dbReference>
<dbReference type="OrthoDB" id="6079484at2759"/>
<keyword evidence="3" id="KW-1185">Reference proteome</keyword>